<feature type="signal peptide" evidence="2">
    <location>
        <begin position="1"/>
        <end position="27"/>
    </location>
</feature>
<feature type="compositionally biased region" description="Polar residues" evidence="1">
    <location>
        <begin position="669"/>
        <end position="688"/>
    </location>
</feature>
<feature type="region of interest" description="Disordered" evidence="1">
    <location>
        <begin position="938"/>
        <end position="974"/>
    </location>
</feature>
<evidence type="ECO:0000313" key="3">
    <source>
        <dbReference type="EMBL" id="KAK9880539.1"/>
    </source>
</evidence>
<dbReference type="EMBL" id="JARQZJ010000065">
    <property type="protein sequence ID" value="KAK9880539.1"/>
    <property type="molecule type" value="Genomic_DNA"/>
</dbReference>
<dbReference type="AlphaFoldDB" id="A0AAW1UIM9"/>
<keyword evidence="2" id="KW-0732">Signal</keyword>
<feature type="compositionally biased region" description="Low complexity" evidence="1">
    <location>
        <begin position="800"/>
        <end position="825"/>
    </location>
</feature>
<comment type="caution">
    <text evidence="3">The sequence shown here is derived from an EMBL/GenBank/DDBJ whole genome shotgun (WGS) entry which is preliminary data.</text>
</comment>
<name>A0AAW1UIM9_9CUCU</name>
<feature type="chain" id="PRO_5043822456" evidence="2">
    <location>
        <begin position="28"/>
        <end position="1092"/>
    </location>
</feature>
<feature type="region of interest" description="Disordered" evidence="1">
    <location>
        <begin position="663"/>
        <end position="695"/>
    </location>
</feature>
<accession>A0AAW1UIM9</accession>
<reference evidence="3 4" key="1">
    <citation type="submission" date="2023-03" db="EMBL/GenBank/DDBJ databases">
        <title>Genome insight into feeding habits of ladybird beetles.</title>
        <authorList>
            <person name="Li H.-S."/>
            <person name="Huang Y.-H."/>
            <person name="Pang H."/>
        </authorList>
    </citation>
    <scope>NUCLEOTIDE SEQUENCE [LARGE SCALE GENOMIC DNA]</scope>
    <source>
        <strain evidence="3">SYSU_2023b</strain>
        <tissue evidence="3">Whole body</tissue>
    </source>
</reference>
<keyword evidence="4" id="KW-1185">Reference proteome</keyword>
<dbReference type="Proteomes" id="UP001431783">
    <property type="component" value="Unassembled WGS sequence"/>
</dbReference>
<proteinExistence type="predicted"/>
<evidence type="ECO:0000256" key="1">
    <source>
        <dbReference type="SAM" id="MobiDB-lite"/>
    </source>
</evidence>
<feature type="compositionally biased region" description="Basic residues" evidence="1">
    <location>
        <begin position="525"/>
        <end position="536"/>
    </location>
</feature>
<feature type="compositionally biased region" description="Low complexity" evidence="1">
    <location>
        <begin position="537"/>
        <end position="563"/>
    </location>
</feature>
<feature type="compositionally biased region" description="Basic and acidic residues" evidence="1">
    <location>
        <begin position="896"/>
        <end position="909"/>
    </location>
</feature>
<organism evidence="3 4">
    <name type="scientific">Henosepilachna vigintioctopunctata</name>
    <dbReference type="NCBI Taxonomy" id="420089"/>
    <lineage>
        <taxon>Eukaryota</taxon>
        <taxon>Metazoa</taxon>
        <taxon>Ecdysozoa</taxon>
        <taxon>Arthropoda</taxon>
        <taxon>Hexapoda</taxon>
        <taxon>Insecta</taxon>
        <taxon>Pterygota</taxon>
        <taxon>Neoptera</taxon>
        <taxon>Endopterygota</taxon>
        <taxon>Coleoptera</taxon>
        <taxon>Polyphaga</taxon>
        <taxon>Cucujiformia</taxon>
        <taxon>Coccinelloidea</taxon>
        <taxon>Coccinellidae</taxon>
        <taxon>Epilachninae</taxon>
        <taxon>Epilachnini</taxon>
        <taxon>Henosepilachna</taxon>
    </lineage>
</organism>
<gene>
    <name evidence="3" type="ORF">WA026_011776</name>
</gene>
<feature type="region of interest" description="Disordered" evidence="1">
    <location>
        <begin position="791"/>
        <end position="832"/>
    </location>
</feature>
<evidence type="ECO:0000256" key="2">
    <source>
        <dbReference type="SAM" id="SignalP"/>
    </source>
</evidence>
<feature type="compositionally biased region" description="Low complexity" evidence="1">
    <location>
        <begin position="883"/>
        <end position="895"/>
    </location>
</feature>
<evidence type="ECO:0000313" key="4">
    <source>
        <dbReference type="Proteomes" id="UP001431783"/>
    </source>
</evidence>
<protein>
    <submittedName>
        <fullName evidence="3">Uncharacterized protein</fullName>
    </submittedName>
</protein>
<feature type="region of interest" description="Disordered" evidence="1">
    <location>
        <begin position="853"/>
        <end position="916"/>
    </location>
</feature>
<feature type="compositionally biased region" description="Low complexity" evidence="1">
    <location>
        <begin position="856"/>
        <end position="875"/>
    </location>
</feature>
<feature type="compositionally biased region" description="Polar residues" evidence="1">
    <location>
        <begin position="939"/>
        <end position="952"/>
    </location>
</feature>
<sequence length="1092" mass="123797">MHSIRWRYSTITVILVFFHSIVGFADASDAMQKPISMTADGWKPIIGSSHPHPTNYQEEIKYYQNPILKETVRAETLPTTTPLSTQATTFGPEGITKQSVPIPIKLFNQGTTKGKIPPHTKQSPQYYILPRHGGHGPHIPLNAVTQGRPGLHGVLKKGSIKGLHGPNRWVLKKPLVSQLVSSQSSRNEVYVPAPSSGSHSHIIPSKNVRTRESIGLGTAGHKIFSNKSPHSQLEYSSHFPPKNLFHQNSPVQHVIYQKQQANEIIPPYQIDTHQNLLPPPIFKSFEKNQLRNSNKHLNPEIHTPNDKIIFGHNPLGPNDLILQLPSYDQSLFDYGKQKQNPSIVQVTKEKLKTFHNDIPQKFSPHLFKDFDNNFHSFHKPITEYPKSATYEVTENKWDDNTPVPNKFQKPNIVQPVELNFPPFLPTPYKPDISISTSPTQEDVSTIFGQLSNNVKQYSDVYTHDPYLFDVKEVSTHYPILGTPGTVSTIKTFPDGATGKPVAVTTTEETLPTTELSKVETIKPLRPHSNNRRRRPTTRYTTTTEQATEVITENETTSISSYSTEEIETERPHRSRRPINPRPALSNSDEESVEVPKFNRIRDRHRKRPHQGDLRNKQYRKRVRPNKIELEEEFTTKLAKAKLQEEDATVLPIVQHFTTQNAIDVERDQSASTPRSDIQTEYASNSDDNVYTKGPNHYYSDEEYNQEIKTVADNNNDGAPNKNPNYNYAVTAFNHDNRDEENVNFDNLRNSEEDEIANDMNEEFKPQKVFNITETTVNLLNPSTSEFEIESTTAGTTDIHSSFGISDISKSSTSEQPTTEITTTSTKPHRRRPIKYSASNRPRFSVKDYRQRLNQYSSTSTSTESTKISTESVRLRFPTRLRRPLPTTATTTQAAEETTRTKFVPKEPRHSQTNSGNHELLKENNVKAVNTRLRPFGRVKSTTEQSSTVSSKVSIKPNLFSNRRRPPPIGFKSRFANKNKTDETEVKENDLTTIINNVSDSPSVELENPMTPIQDAESDDSTTIPSDILKNDALMYSQRVSDLTSSMKNAYEGFKTVPTSSRRIPNFYSLSTEDPILPIEAFFSNINDKDNMN</sequence>
<feature type="region of interest" description="Disordered" evidence="1">
    <location>
        <begin position="525"/>
        <end position="621"/>
    </location>
</feature>